<evidence type="ECO:0000256" key="6">
    <source>
        <dbReference type="ARBA" id="ARBA00023004"/>
    </source>
</evidence>
<evidence type="ECO:0000256" key="1">
    <source>
        <dbReference type="ARBA" id="ARBA00004571"/>
    </source>
</evidence>
<keyword evidence="8 12" id="KW-0798">TonB box</keyword>
<evidence type="ECO:0000256" key="7">
    <source>
        <dbReference type="ARBA" id="ARBA00023065"/>
    </source>
</evidence>
<dbReference type="SUPFAM" id="SSF56935">
    <property type="entry name" value="Porins"/>
    <property type="match status" value="1"/>
</dbReference>
<evidence type="ECO:0000256" key="3">
    <source>
        <dbReference type="ARBA" id="ARBA00022452"/>
    </source>
</evidence>
<dbReference type="Pfam" id="PF00593">
    <property type="entry name" value="TonB_dep_Rec_b-barrel"/>
    <property type="match status" value="1"/>
</dbReference>
<dbReference type="InterPro" id="IPR036942">
    <property type="entry name" value="Beta-barrel_TonB_sf"/>
</dbReference>
<comment type="similarity">
    <text evidence="11 12">Belongs to the TonB-dependent receptor family.</text>
</comment>
<dbReference type="PROSITE" id="PS52016">
    <property type="entry name" value="TONB_DEPENDENT_REC_3"/>
    <property type="match status" value="1"/>
</dbReference>
<keyword evidence="4" id="KW-0410">Iron transport</keyword>
<evidence type="ECO:0000259" key="15">
    <source>
        <dbReference type="Pfam" id="PF07715"/>
    </source>
</evidence>
<evidence type="ECO:0000256" key="10">
    <source>
        <dbReference type="ARBA" id="ARBA00023237"/>
    </source>
</evidence>
<evidence type="ECO:0000256" key="5">
    <source>
        <dbReference type="ARBA" id="ARBA00022692"/>
    </source>
</evidence>
<dbReference type="EMBL" id="JBHSDR010000006">
    <property type="protein sequence ID" value="MFC4295918.1"/>
    <property type="molecule type" value="Genomic_DNA"/>
</dbReference>
<feature type="signal peptide" evidence="13">
    <location>
        <begin position="1"/>
        <end position="24"/>
    </location>
</feature>
<comment type="caution">
    <text evidence="16">The sequence shown here is derived from an EMBL/GenBank/DDBJ whole genome shotgun (WGS) entry which is preliminary data.</text>
</comment>
<organism evidence="16 17">
    <name type="scientific">Novosphingobium tardum</name>
    <dbReference type="NCBI Taxonomy" id="1538021"/>
    <lineage>
        <taxon>Bacteria</taxon>
        <taxon>Pseudomonadati</taxon>
        <taxon>Pseudomonadota</taxon>
        <taxon>Alphaproteobacteria</taxon>
        <taxon>Sphingomonadales</taxon>
        <taxon>Sphingomonadaceae</taxon>
        <taxon>Novosphingobium</taxon>
    </lineage>
</organism>
<feature type="domain" description="TonB-dependent receptor-like beta-barrel" evidence="14">
    <location>
        <begin position="253"/>
        <end position="806"/>
    </location>
</feature>
<dbReference type="InterPro" id="IPR012910">
    <property type="entry name" value="Plug_dom"/>
</dbReference>
<dbReference type="RefSeq" id="WP_379539378.1">
    <property type="nucleotide sequence ID" value="NZ_JBHSDR010000006.1"/>
</dbReference>
<feature type="chain" id="PRO_5045928655" evidence="13">
    <location>
        <begin position="25"/>
        <end position="843"/>
    </location>
</feature>
<accession>A0ABV8RR92</accession>
<evidence type="ECO:0000313" key="16">
    <source>
        <dbReference type="EMBL" id="MFC4295918.1"/>
    </source>
</evidence>
<dbReference type="InterPro" id="IPR039426">
    <property type="entry name" value="TonB-dep_rcpt-like"/>
</dbReference>
<keyword evidence="7" id="KW-0406">Ion transport</keyword>
<keyword evidence="9 11" id="KW-0472">Membrane</keyword>
<dbReference type="Gene3D" id="2.40.170.20">
    <property type="entry name" value="TonB-dependent receptor, beta-barrel domain"/>
    <property type="match status" value="2"/>
</dbReference>
<evidence type="ECO:0000256" key="12">
    <source>
        <dbReference type="RuleBase" id="RU003357"/>
    </source>
</evidence>
<keyword evidence="6" id="KW-0408">Iron</keyword>
<reference evidence="17" key="1">
    <citation type="journal article" date="2019" name="Int. J. Syst. Evol. Microbiol.">
        <title>The Global Catalogue of Microorganisms (GCM) 10K type strain sequencing project: providing services to taxonomists for standard genome sequencing and annotation.</title>
        <authorList>
            <consortium name="The Broad Institute Genomics Platform"/>
            <consortium name="The Broad Institute Genome Sequencing Center for Infectious Disease"/>
            <person name="Wu L."/>
            <person name="Ma J."/>
        </authorList>
    </citation>
    <scope>NUCLEOTIDE SEQUENCE [LARGE SCALE GENOMIC DNA]</scope>
    <source>
        <strain evidence="17">CGMCC 1.12989</strain>
    </source>
</reference>
<dbReference type="InterPro" id="IPR000531">
    <property type="entry name" value="Beta-barrel_TonB"/>
</dbReference>
<comment type="subcellular location">
    <subcellularLocation>
        <location evidence="1 11">Cell outer membrane</location>
        <topology evidence="1 11">Multi-pass membrane protein</topology>
    </subcellularLocation>
</comment>
<keyword evidence="5 11" id="KW-0812">Transmembrane</keyword>
<evidence type="ECO:0000313" key="17">
    <source>
        <dbReference type="Proteomes" id="UP001595828"/>
    </source>
</evidence>
<evidence type="ECO:0000256" key="2">
    <source>
        <dbReference type="ARBA" id="ARBA00022448"/>
    </source>
</evidence>
<feature type="domain" description="TonB-dependent receptor plug" evidence="15">
    <location>
        <begin position="51"/>
        <end position="157"/>
    </location>
</feature>
<dbReference type="PANTHER" id="PTHR32552">
    <property type="entry name" value="FERRICHROME IRON RECEPTOR-RELATED"/>
    <property type="match status" value="1"/>
</dbReference>
<dbReference type="Proteomes" id="UP001595828">
    <property type="component" value="Unassembled WGS sequence"/>
</dbReference>
<evidence type="ECO:0000256" key="11">
    <source>
        <dbReference type="PROSITE-ProRule" id="PRU01360"/>
    </source>
</evidence>
<gene>
    <name evidence="16" type="ORF">ACFO0A_12705</name>
</gene>
<evidence type="ECO:0000256" key="8">
    <source>
        <dbReference type="ARBA" id="ARBA00023077"/>
    </source>
</evidence>
<keyword evidence="2 11" id="KW-0813">Transport</keyword>
<keyword evidence="16" id="KW-0675">Receptor</keyword>
<evidence type="ECO:0000259" key="14">
    <source>
        <dbReference type="Pfam" id="PF00593"/>
    </source>
</evidence>
<keyword evidence="17" id="KW-1185">Reference proteome</keyword>
<keyword evidence="13" id="KW-0732">Signal</keyword>
<proteinExistence type="inferred from homology"/>
<keyword evidence="3 11" id="KW-1134">Transmembrane beta strand</keyword>
<evidence type="ECO:0000256" key="9">
    <source>
        <dbReference type="ARBA" id="ARBA00023136"/>
    </source>
</evidence>
<dbReference type="Pfam" id="PF07715">
    <property type="entry name" value="Plug"/>
    <property type="match status" value="1"/>
</dbReference>
<sequence>MTNFAKAFLTGVALNALFASPALAQDADRPEAAQPDEGAIIVTARRQSERLQDVPASVSVLTAAALDRTGAAKAADFVQLTPGVTIVTGTAEAGDTQINIRGINGARDAESSVALVVDGILKTNTAQLNQDQGTLEQVEFLKGPQGAIYGRNAAAGAIVIQTLKPTDTFTGAIKGSYGEHNTWSTSAHVAGPIAEGAGFVLSGIYEKSDGFYRNIYLNNRSVVDDHRSWAIDGRVMLGMNSATQVDLKARYADFSGASLPFNAAFALPNFAAVNPAFYEDVNKHPFNFYSNVRPTNDQTSFDVSAKVEHEFEAMKLTAWALYSDVKQDLVADGTSADFARYISAANPAAQPAVNKCFASTAALTGFPVNPPGFIGTIPVPFIFAPATGSTFGPYSPTTCDGIQYQLRNQKDISGEVRLSSIGDGPFAWQVGAYYLNIDRTVGVSLGADEGQGVIKQLYNPPSSVNPTSLLLADKFKTDVYAAFGSVDWKPTSQFTAGLALRYDSEHRRSNPLVPTANDPFTGAPINPGQAFGPLVPQAATFNQLEPKISVSWRPTDHLNLYADWGIGFKSGGFNNQGSAALIDANFNDGVTPGTINAGVNISDQYRKERSSAFEVGMKGSLFDERLTFDLAGYYTRVTDMQFFEFFVGGFGLLRVVSNIDRVDLKGAELNLGLRVIDGWRFFASGNVTDSEIKKNSTRPYTVGNNSPYTADYTINLGTEIVAPISEAAKLLVRADYRITGPTWFSNVQCQDRPSLFSGLLPISALALPSFVGDANFCKSQRAAFGVLNLRAGIQTDRFSIAAFANNMLDRKYLAEVIPAIEFGGSFISPGARRVVGVEAGYKF</sequence>
<keyword evidence="10 11" id="KW-0998">Cell outer membrane</keyword>
<evidence type="ECO:0000256" key="13">
    <source>
        <dbReference type="SAM" id="SignalP"/>
    </source>
</evidence>
<protein>
    <submittedName>
        <fullName evidence="16">TonB-dependent receptor</fullName>
    </submittedName>
</protein>
<dbReference type="PANTHER" id="PTHR32552:SF81">
    <property type="entry name" value="TONB-DEPENDENT OUTER MEMBRANE RECEPTOR"/>
    <property type="match status" value="1"/>
</dbReference>
<name>A0ABV8RR92_9SPHN</name>
<evidence type="ECO:0000256" key="4">
    <source>
        <dbReference type="ARBA" id="ARBA00022496"/>
    </source>
</evidence>